<evidence type="ECO:0000313" key="2">
    <source>
        <dbReference type="Proteomes" id="UP000004207"/>
    </source>
</evidence>
<name>F5S5D4_KINKI</name>
<proteinExistence type="predicted"/>
<dbReference type="HOGENOM" id="CLU_3138200_0_0_4"/>
<accession>F5S5D4</accession>
<organism evidence="1 2">
    <name type="scientific">Kingella kingae ATCC 23330</name>
    <dbReference type="NCBI Taxonomy" id="887327"/>
    <lineage>
        <taxon>Bacteria</taxon>
        <taxon>Pseudomonadati</taxon>
        <taxon>Pseudomonadota</taxon>
        <taxon>Betaproteobacteria</taxon>
        <taxon>Neisseriales</taxon>
        <taxon>Neisseriaceae</taxon>
        <taxon>Kingella</taxon>
    </lineage>
</organism>
<dbReference type="Proteomes" id="UP000004207">
    <property type="component" value="Unassembled WGS sequence"/>
</dbReference>
<sequence>MWEAAHTEELKYYNAIADCLAQCAAAFGGGVAAFGDYPLLALLRWTHRAVLVTHGDDDD</sequence>
<gene>
    <name evidence="1" type="ORF">HMPREF0476_0417</name>
</gene>
<protein>
    <submittedName>
        <fullName evidence="1">Uncharacterized protein</fullName>
    </submittedName>
</protein>
<keyword evidence="2" id="KW-1185">Reference proteome</keyword>
<dbReference type="AlphaFoldDB" id="F5S5D4"/>
<dbReference type="EMBL" id="AFHS01000012">
    <property type="protein sequence ID" value="EGK11302.1"/>
    <property type="molecule type" value="Genomic_DNA"/>
</dbReference>
<comment type="caution">
    <text evidence="1">The sequence shown here is derived from an EMBL/GenBank/DDBJ whole genome shotgun (WGS) entry which is preliminary data.</text>
</comment>
<reference evidence="1 2" key="1">
    <citation type="submission" date="2011-04" db="EMBL/GenBank/DDBJ databases">
        <authorList>
            <person name="Muzny D."/>
            <person name="Qin X."/>
            <person name="Deng J."/>
            <person name="Jiang H."/>
            <person name="Liu Y."/>
            <person name="Qu J."/>
            <person name="Song X.-Z."/>
            <person name="Zhang L."/>
            <person name="Thornton R."/>
            <person name="Coyle M."/>
            <person name="Francisco L."/>
            <person name="Jackson L."/>
            <person name="Javaid M."/>
            <person name="Korchina V."/>
            <person name="Kovar C."/>
            <person name="Mata R."/>
            <person name="Mathew T."/>
            <person name="Ngo R."/>
            <person name="Nguyen L."/>
            <person name="Nguyen N."/>
            <person name="Okwuonu G."/>
            <person name="Ongeri F."/>
            <person name="Pham C."/>
            <person name="Simmons D."/>
            <person name="Wilczek-Boney K."/>
            <person name="Hale W."/>
            <person name="Jakkamsetti A."/>
            <person name="Pham P."/>
            <person name="Ruth R."/>
            <person name="San Lucas F."/>
            <person name="Warren J."/>
            <person name="Zhang J."/>
            <person name="Zhao Z."/>
            <person name="Zhou C."/>
            <person name="Zhu D."/>
            <person name="Lee S."/>
            <person name="Bess C."/>
            <person name="Blankenburg K."/>
            <person name="Forbes L."/>
            <person name="Fu Q."/>
            <person name="Gubbala S."/>
            <person name="Hirani K."/>
            <person name="Jayaseelan J.C."/>
            <person name="Lara F."/>
            <person name="Munidasa M."/>
            <person name="Palculict T."/>
            <person name="Patil S."/>
            <person name="Pu L.-L."/>
            <person name="Saada N."/>
            <person name="Tang L."/>
            <person name="Weissenberger G."/>
            <person name="Zhu Y."/>
            <person name="Hemphill L."/>
            <person name="Shang Y."/>
            <person name="Youmans B."/>
            <person name="Ayvaz T."/>
            <person name="Ross M."/>
            <person name="Santibanez J."/>
            <person name="Aqrawi P."/>
            <person name="Gross S."/>
            <person name="Joshi V."/>
            <person name="Fowler G."/>
            <person name="Nazareth L."/>
            <person name="Reid J."/>
            <person name="Worley K."/>
            <person name="Petrosino J."/>
            <person name="Highlander S."/>
            <person name="Gibbs R."/>
        </authorList>
    </citation>
    <scope>NUCLEOTIDE SEQUENCE [LARGE SCALE GENOMIC DNA]</scope>
    <source>
        <strain evidence="1 2">ATCC 23330</strain>
    </source>
</reference>
<dbReference type="GeneID" id="93262348"/>
<evidence type="ECO:0000313" key="1">
    <source>
        <dbReference type="EMBL" id="EGK11302.1"/>
    </source>
</evidence>
<dbReference type="RefSeq" id="WP_003785655.1">
    <property type="nucleotide sequence ID" value="NZ_FOJK01000029.1"/>
</dbReference>